<organism evidence="2">
    <name type="scientific">Monomorium pharaonis</name>
    <name type="common">Pharaoh ant</name>
    <dbReference type="NCBI Taxonomy" id="307658"/>
    <lineage>
        <taxon>Eukaryota</taxon>
        <taxon>Metazoa</taxon>
        <taxon>Ecdysozoa</taxon>
        <taxon>Arthropoda</taxon>
        <taxon>Hexapoda</taxon>
        <taxon>Insecta</taxon>
        <taxon>Pterygota</taxon>
        <taxon>Neoptera</taxon>
        <taxon>Endopterygota</taxon>
        <taxon>Hymenoptera</taxon>
        <taxon>Apocrita</taxon>
        <taxon>Aculeata</taxon>
        <taxon>Formicoidea</taxon>
        <taxon>Formicidae</taxon>
        <taxon>Myrmicinae</taxon>
        <taxon>Monomorium</taxon>
    </lineage>
</organism>
<evidence type="ECO:0000313" key="2">
    <source>
        <dbReference type="EMBL" id="QOE17537.1"/>
    </source>
</evidence>
<dbReference type="RefSeq" id="YP_009945163.1">
    <property type="nucleotide sequence ID" value="NC_051486.1"/>
</dbReference>
<keyword evidence="1" id="KW-0812">Transmembrane</keyword>
<gene>
    <name evidence="2" type="primary">ATP8</name>
</gene>
<dbReference type="CTD" id="4509"/>
<proteinExistence type="predicted"/>
<geneLocation type="mitochondrion" evidence="2"/>
<keyword evidence="1" id="KW-0472">Membrane</keyword>
<name>A0A7L8EYP4_MONPH</name>
<keyword evidence="1" id="KW-1133">Transmembrane helix</keyword>
<reference evidence="2" key="1">
    <citation type="submission" date="2020-02" db="EMBL/GenBank/DDBJ databases">
        <title>Complete mitochondrial genome of the pharaoh ant, Monomorium pharaonis (Hymenoptera; Formicidae).</title>
        <authorList>
            <person name="Park J."/>
            <person name="Xi H."/>
            <person name="Park J."/>
        </authorList>
    </citation>
    <scope>NUCLEOTIDE SEQUENCE</scope>
</reference>
<accession>A0A7L8EYP4</accession>
<sequence>MPQMMPLLWMMMMILLIIILLSTISFIYYLYLPTLYPTHSNQLKTSFSNWQWIW</sequence>
<keyword evidence="2" id="KW-0496">Mitochondrion</keyword>
<feature type="transmembrane region" description="Helical" evidence="1">
    <location>
        <begin position="7"/>
        <end position="31"/>
    </location>
</feature>
<dbReference type="AlphaFoldDB" id="A0A7L8EYP4"/>
<dbReference type="EMBL" id="MT038041">
    <property type="protein sequence ID" value="QOE17537.1"/>
    <property type="molecule type" value="Genomic_DNA"/>
</dbReference>
<dbReference type="GeneID" id="60253710"/>
<protein>
    <submittedName>
        <fullName evidence="2">ATP synthase F0 subunit 8</fullName>
    </submittedName>
</protein>
<evidence type="ECO:0000256" key="1">
    <source>
        <dbReference type="SAM" id="Phobius"/>
    </source>
</evidence>